<protein>
    <submittedName>
        <fullName evidence="1">Uncharacterized protein</fullName>
    </submittedName>
</protein>
<accession>A0ACC2PWB4</accession>
<organism evidence="1 2">
    <name type="scientific">Eretmocerus hayati</name>
    <dbReference type="NCBI Taxonomy" id="131215"/>
    <lineage>
        <taxon>Eukaryota</taxon>
        <taxon>Metazoa</taxon>
        <taxon>Ecdysozoa</taxon>
        <taxon>Arthropoda</taxon>
        <taxon>Hexapoda</taxon>
        <taxon>Insecta</taxon>
        <taxon>Pterygota</taxon>
        <taxon>Neoptera</taxon>
        <taxon>Endopterygota</taxon>
        <taxon>Hymenoptera</taxon>
        <taxon>Apocrita</taxon>
        <taxon>Proctotrupomorpha</taxon>
        <taxon>Chalcidoidea</taxon>
        <taxon>Aphelinidae</taxon>
        <taxon>Aphelininae</taxon>
        <taxon>Eretmocerus</taxon>
    </lineage>
</organism>
<name>A0ACC2PWB4_9HYME</name>
<dbReference type="EMBL" id="CM056741">
    <property type="protein sequence ID" value="KAJ8687880.1"/>
    <property type="molecule type" value="Genomic_DNA"/>
</dbReference>
<evidence type="ECO:0000313" key="2">
    <source>
        <dbReference type="Proteomes" id="UP001239111"/>
    </source>
</evidence>
<sequence length="280" mass="30418">MDAGVEEIDEFLDGQGGVLVLPGGVAREVIQPRAPEINPPAGAGYVQDAFAGQAQANPGEGAPGDQAAGNNRRWYPYRGTSAGHYRRNQRTSQNILRVMGDIGEITYGRQRRGHQNRQGDQRGNIGGNQRENRGGNHDGNRRVLVLPGGVAREVIQPRAPEINPPAGAGYVQDAFAGQAQANPGEGAPGDQAAGNNRRWYPYRGTSAGHYRRNQRTSQNILRVMGDIGEITYGRQRRGHQNRQGDQRGNIGGNQRENRGGNHDGNRRENQGGNRGGFQNY</sequence>
<proteinExistence type="predicted"/>
<comment type="caution">
    <text evidence="1">The sequence shown here is derived from an EMBL/GenBank/DDBJ whole genome shotgun (WGS) entry which is preliminary data.</text>
</comment>
<keyword evidence="2" id="KW-1185">Reference proteome</keyword>
<evidence type="ECO:0000313" key="1">
    <source>
        <dbReference type="EMBL" id="KAJ8687880.1"/>
    </source>
</evidence>
<reference evidence="1" key="1">
    <citation type="submission" date="2023-04" db="EMBL/GenBank/DDBJ databases">
        <title>A chromosome-level genome assembly of the parasitoid wasp Eretmocerus hayati.</title>
        <authorList>
            <person name="Zhong Y."/>
            <person name="Liu S."/>
            <person name="Liu Y."/>
        </authorList>
    </citation>
    <scope>NUCLEOTIDE SEQUENCE</scope>
    <source>
        <strain evidence="1">ZJU_SS_LIU_2023</strain>
    </source>
</reference>
<dbReference type="Proteomes" id="UP001239111">
    <property type="component" value="Chromosome 1"/>
</dbReference>
<gene>
    <name evidence="1" type="ORF">QAD02_023675</name>
</gene>